<dbReference type="Gene3D" id="3.40.50.720">
    <property type="entry name" value="NAD(P)-binding Rossmann-like Domain"/>
    <property type="match status" value="1"/>
</dbReference>
<gene>
    <name evidence="5" type="ORF">Pdsh_08490</name>
    <name evidence="4" type="ORF">Pyrde_0391</name>
</gene>
<dbReference type="PANTHER" id="PTHR42879">
    <property type="entry name" value="3-OXOACYL-(ACYL-CARRIER-PROTEIN) REDUCTASE"/>
    <property type="match status" value="1"/>
</dbReference>
<dbReference type="EMBL" id="CP013011">
    <property type="protein sequence ID" value="ALL00441.1"/>
    <property type="molecule type" value="Genomic_DNA"/>
</dbReference>
<dbReference type="RefSeq" id="WP_082419641.1">
    <property type="nucleotide sequence ID" value="NZ_CP013011.1"/>
</dbReference>
<evidence type="ECO:0000256" key="1">
    <source>
        <dbReference type="ARBA" id="ARBA00006484"/>
    </source>
</evidence>
<dbReference type="GO" id="GO:0016491">
    <property type="term" value="F:oxidoreductase activity"/>
    <property type="evidence" value="ECO:0007669"/>
    <property type="project" value="UniProtKB-KW"/>
</dbReference>
<reference evidence="5 7" key="2">
    <citation type="submission" date="2017-05" db="EMBL/GenBank/DDBJ databases">
        <title>The draft genome of the hyperthermophilic archaeon 'Pyrodictium delaneyi strain Hulk', an iron and nitrate reducer, reveals the capacity for sulfate reduction.</title>
        <authorList>
            <person name="Demey L.M."/>
            <person name="Miller C."/>
            <person name="Manzella M."/>
            <person name="Reguera G."/>
            <person name="Kashefi K."/>
        </authorList>
    </citation>
    <scope>NUCLEOTIDE SEQUENCE [LARGE SCALE GENOMIC DNA]</scope>
    <source>
        <strain evidence="5 7">Hulk</strain>
    </source>
</reference>
<dbReference type="InterPro" id="IPR057326">
    <property type="entry name" value="KR_dom"/>
</dbReference>
<feature type="domain" description="Ketoreductase" evidence="3">
    <location>
        <begin position="27"/>
        <end position="209"/>
    </location>
</feature>
<dbReference type="KEGG" id="pdl:Pyrde_0391"/>
<accession>A0A0N7JCV4</accession>
<comment type="similarity">
    <text evidence="1">Belongs to the short-chain dehydrogenases/reductases (SDR) family.</text>
</comment>
<dbReference type="FunFam" id="3.40.50.720:FF:000173">
    <property type="entry name" value="3-oxoacyl-[acyl-carrier protein] reductase"/>
    <property type="match status" value="1"/>
</dbReference>
<dbReference type="PANTHER" id="PTHR42879:SF2">
    <property type="entry name" value="3-OXOACYL-[ACYL-CARRIER-PROTEIN] REDUCTASE FABG"/>
    <property type="match status" value="1"/>
</dbReference>
<dbReference type="SMART" id="SM00822">
    <property type="entry name" value="PKS_KR"/>
    <property type="match status" value="1"/>
</dbReference>
<dbReference type="InterPro" id="IPR002347">
    <property type="entry name" value="SDR_fam"/>
</dbReference>
<dbReference type="PRINTS" id="PR00081">
    <property type="entry name" value="GDHRDH"/>
</dbReference>
<dbReference type="EMBL" id="NCQP01000007">
    <property type="protein sequence ID" value="OWJ54183.1"/>
    <property type="molecule type" value="Genomic_DNA"/>
</dbReference>
<keyword evidence="7" id="KW-1185">Reference proteome</keyword>
<dbReference type="NCBIfam" id="NF009466">
    <property type="entry name" value="PRK12826.1-2"/>
    <property type="match status" value="1"/>
</dbReference>
<dbReference type="Proteomes" id="UP000196694">
    <property type="component" value="Unassembled WGS sequence"/>
</dbReference>
<evidence type="ECO:0000259" key="3">
    <source>
        <dbReference type="SMART" id="SM00822"/>
    </source>
</evidence>
<reference evidence="4 6" key="1">
    <citation type="submission" date="2015-10" db="EMBL/GenBank/DDBJ databases">
        <title>Complete genome sequence of hyperthermophilic archaeon Pyrodictium delaneyi Su06.</title>
        <authorList>
            <person name="Jung J.-H."/>
            <person name="Lin J."/>
            <person name="Holden J.F."/>
            <person name="Park C.-S."/>
        </authorList>
    </citation>
    <scope>NUCLEOTIDE SEQUENCE [LARGE SCALE GENOMIC DNA]</scope>
    <source>
        <strain evidence="4 6">Su06</strain>
    </source>
</reference>
<dbReference type="AlphaFoldDB" id="A0A0N7JCV4"/>
<dbReference type="SUPFAM" id="SSF51735">
    <property type="entry name" value="NAD(P)-binding Rossmann-fold domains"/>
    <property type="match status" value="1"/>
</dbReference>
<evidence type="ECO:0000313" key="7">
    <source>
        <dbReference type="Proteomes" id="UP000196694"/>
    </source>
</evidence>
<organism evidence="4 6">
    <name type="scientific">Pyrodictium delaneyi</name>
    <dbReference type="NCBI Taxonomy" id="1273541"/>
    <lineage>
        <taxon>Archaea</taxon>
        <taxon>Thermoproteota</taxon>
        <taxon>Thermoprotei</taxon>
        <taxon>Desulfurococcales</taxon>
        <taxon>Pyrodictiaceae</taxon>
        <taxon>Pyrodictium</taxon>
    </lineage>
</organism>
<evidence type="ECO:0000313" key="4">
    <source>
        <dbReference type="EMBL" id="ALL00441.1"/>
    </source>
</evidence>
<dbReference type="OrthoDB" id="24596at2157"/>
<dbReference type="STRING" id="1273541.Pyrde_0391"/>
<dbReference type="Pfam" id="PF13561">
    <property type="entry name" value="adh_short_C2"/>
    <property type="match status" value="1"/>
</dbReference>
<protein>
    <submittedName>
        <fullName evidence="5">3-oxoacyl-ACP reductase</fullName>
    </submittedName>
    <submittedName>
        <fullName evidence="4">3-oxoacyl-[acyl-carrier protein] reductase</fullName>
    </submittedName>
</protein>
<dbReference type="InterPro" id="IPR036291">
    <property type="entry name" value="NAD(P)-bd_dom_sf"/>
</dbReference>
<dbReference type="GeneID" id="26098714"/>
<sequence length="273" mass="29576">MAVQTPILNHARLAAGVEAEREGKPAGYVLVTGASRGIGRAIVLRFAAEGYAVAITYHSKRDQALEVAERARRLGAPETIVLQLDVSSPDSVEKAYHRLEAEWPYLNVLVNNAGVFHVGGIEETTLEDWEHVIRVNLTGVFLVTKTFLPMLKRAPWASIVNLASIAGQTGNVAASAVYAASKAGVIGLTRRLAVELAKYGIRVNAVAPSFVETDMVQMFLDTPEKRKKIEELHPLRMIIQPEDVAEAVYFLATPASRAITGHVLSINAGRFAA</sequence>
<proteinExistence type="inferred from homology"/>
<evidence type="ECO:0000256" key="2">
    <source>
        <dbReference type="ARBA" id="ARBA00023002"/>
    </source>
</evidence>
<dbReference type="InterPro" id="IPR050259">
    <property type="entry name" value="SDR"/>
</dbReference>
<evidence type="ECO:0000313" key="5">
    <source>
        <dbReference type="EMBL" id="OWJ54183.1"/>
    </source>
</evidence>
<keyword evidence="2" id="KW-0560">Oxidoreductase</keyword>
<dbReference type="Proteomes" id="UP000058613">
    <property type="component" value="Chromosome"/>
</dbReference>
<name>A0A0N7JCV4_9CREN</name>
<dbReference type="CDD" id="cd05233">
    <property type="entry name" value="SDR_c"/>
    <property type="match status" value="1"/>
</dbReference>
<evidence type="ECO:0000313" key="6">
    <source>
        <dbReference type="Proteomes" id="UP000058613"/>
    </source>
</evidence>
<dbReference type="PRINTS" id="PR00080">
    <property type="entry name" value="SDRFAMILY"/>
</dbReference>